<evidence type="ECO:0000313" key="5">
    <source>
        <dbReference type="Proteomes" id="UP000182400"/>
    </source>
</evidence>
<dbReference type="AlphaFoldDB" id="A0A1I5K0Y8"/>
<protein>
    <recommendedName>
        <fullName evidence="6">DUF2798 domain-containing protein</fullName>
    </recommendedName>
</protein>
<keyword evidence="1" id="KW-0812">Transmembrane</keyword>
<feature type="transmembrane region" description="Helical" evidence="1">
    <location>
        <begin position="20"/>
        <end position="43"/>
    </location>
</feature>
<dbReference type="OrthoDB" id="6007993at2"/>
<evidence type="ECO:0000256" key="1">
    <source>
        <dbReference type="SAM" id="Phobius"/>
    </source>
</evidence>
<name>A0A1I5K0Y8_9GAMM</name>
<dbReference type="Pfam" id="PF11391">
    <property type="entry name" value="DUF2798"/>
    <property type="match status" value="1"/>
</dbReference>
<accession>A0A1I5K0Y8</accession>
<dbReference type="InterPro" id="IPR021529">
    <property type="entry name" value="DUF2798"/>
</dbReference>
<evidence type="ECO:0000313" key="3">
    <source>
        <dbReference type="EMBL" id="SFO78650.1"/>
    </source>
</evidence>
<evidence type="ECO:0008006" key="6">
    <source>
        <dbReference type="Google" id="ProtNLM"/>
    </source>
</evidence>
<dbReference type="Proteomes" id="UP000023842">
    <property type="component" value="Unassembled WGS sequence"/>
</dbReference>
<reference evidence="4" key="2">
    <citation type="journal article" date="2014" name="Genome Announc.">
        <title>Draft Genome Sequence of the algae degrading bacterium Pseudomonas mendocina AD6.</title>
        <authorList>
            <person name="Barney B.M."/>
            <person name="Lenneman E.M."/>
        </authorList>
    </citation>
    <scope>NUCLEOTIDE SEQUENCE [LARGE SCALE GENOMIC DNA]</scope>
    <source>
        <strain evidence="4">AD6</strain>
    </source>
</reference>
<reference evidence="2" key="1">
    <citation type="journal article" date="2014" name="Genome Announc.">
        <title>Draft Genome Sequences of the Alga-Degrading Bacteria Aeromonas hydrophila Strain AD9 and Pseudomonas pseudoalcaligenes Strain AD6.</title>
        <authorList>
            <person name="Barney B.M."/>
            <person name="Lenneman E.M."/>
        </authorList>
    </citation>
    <scope>NUCLEOTIDE SEQUENCE</scope>
    <source>
        <strain evidence="2">AD6</strain>
    </source>
</reference>
<dbReference type="EMBL" id="JFJN01000021">
    <property type="protein sequence ID" value="EZH82359.1"/>
    <property type="molecule type" value="Genomic_DNA"/>
</dbReference>
<evidence type="ECO:0000313" key="4">
    <source>
        <dbReference type="Proteomes" id="UP000023842"/>
    </source>
</evidence>
<dbReference type="Proteomes" id="UP000182400">
    <property type="component" value="Unassembled WGS sequence"/>
</dbReference>
<keyword evidence="1" id="KW-1133">Transmembrane helix</keyword>
<keyword evidence="4" id="KW-1185">Reference proteome</keyword>
<proteinExistence type="predicted"/>
<organism evidence="3 5">
    <name type="scientific">Ectopseudomonas composti</name>
    <dbReference type="NCBI Taxonomy" id="658457"/>
    <lineage>
        <taxon>Bacteria</taxon>
        <taxon>Pseudomonadati</taxon>
        <taxon>Pseudomonadota</taxon>
        <taxon>Gammaproteobacteria</taxon>
        <taxon>Pseudomonadales</taxon>
        <taxon>Pseudomonadaceae</taxon>
        <taxon>Ectopseudomonas</taxon>
    </lineage>
</organism>
<gene>
    <name evidence="2" type="ORF">AU05_07750</name>
    <name evidence="3" type="ORF">SAMN05216601_10238</name>
</gene>
<feature type="transmembrane region" description="Helical" evidence="1">
    <location>
        <begin position="55"/>
        <end position="74"/>
    </location>
</feature>
<reference evidence="3 5" key="4">
    <citation type="submission" date="2016-10" db="EMBL/GenBank/DDBJ databases">
        <authorList>
            <person name="de Groot N.N."/>
        </authorList>
    </citation>
    <scope>NUCLEOTIDE SEQUENCE [LARGE SCALE GENOMIC DNA]</scope>
    <source>
        <strain evidence="3 5">CCUG 59231</strain>
    </source>
</reference>
<reference evidence="2" key="3">
    <citation type="submission" date="2014-03" db="EMBL/GenBank/DDBJ databases">
        <authorList>
            <person name="Barney B.M."/>
            <person name="Lenneman E.M."/>
        </authorList>
    </citation>
    <scope>NUCLEOTIDE SEQUENCE</scope>
    <source>
        <strain evidence="2">AD6</strain>
    </source>
</reference>
<keyword evidence="1" id="KW-0472">Membrane</keyword>
<dbReference type="RefSeq" id="WP_037000260.1">
    <property type="nucleotide sequence ID" value="NZ_FOWP01000002.1"/>
</dbReference>
<evidence type="ECO:0000313" key="2">
    <source>
        <dbReference type="EMBL" id="EZH82359.1"/>
    </source>
</evidence>
<dbReference type="EMBL" id="FOWP01000002">
    <property type="protein sequence ID" value="SFO78650.1"/>
    <property type="molecule type" value="Genomic_DNA"/>
</dbReference>
<sequence length="89" mass="9549">MSDLDLAATATRSWKLPARAMPVAFAFFMSSIMAMLMTLLITAANRGIGPGYLQAVLSAYCLAMPVAFVCVMLVRPIVLKLVSLTVRAP</sequence>